<evidence type="ECO:0000313" key="8">
    <source>
        <dbReference type="Proteomes" id="UP000316184"/>
    </source>
</evidence>
<keyword evidence="6 7" id="KW-0449">Lipoprotein</keyword>
<dbReference type="PROSITE" id="PS51257">
    <property type="entry name" value="PROKAR_LIPOPROTEIN"/>
    <property type="match status" value="1"/>
</dbReference>
<name>A0A561U1I4_9PSEU</name>
<evidence type="ECO:0000256" key="3">
    <source>
        <dbReference type="ARBA" id="ARBA00022729"/>
    </source>
</evidence>
<reference evidence="7 8" key="1">
    <citation type="submission" date="2019-06" db="EMBL/GenBank/DDBJ databases">
        <title>Sequencing the genomes of 1000 actinobacteria strains.</title>
        <authorList>
            <person name="Klenk H.-P."/>
        </authorList>
    </citation>
    <scope>NUCLEOTIDE SEQUENCE [LARGE SCALE GENOMIC DNA]</scope>
    <source>
        <strain evidence="7 8">DSM 46699</strain>
    </source>
</reference>
<dbReference type="OrthoDB" id="3692710at2"/>
<organism evidence="7 8">
    <name type="scientific">Saccharopolyspora dendranthemae</name>
    <dbReference type="NCBI Taxonomy" id="1181886"/>
    <lineage>
        <taxon>Bacteria</taxon>
        <taxon>Bacillati</taxon>
        <taxon>Actinomycetota</taxon>
        <taxon>Actinomycetes</taxon>
        <taxon>Pseudonocardiales</taxon>
        <taxon>Pseudonocardiaceae</taxon>
        <taxon>Saccharopolyspora</taxon>
    </lineage>
</organism>
<keyword evidence="4" id="KW-0472">Membrane</keyword>
<protein>
    <submittedName>
        <fullName evidence="7">Putative LppA-like lipoprotein</fullName>
    </submittedName>
</protein>
<proteinExistence type="predicted"/>
<accession>A0A561U1I4</accession>
<evidence type="ECO:0000256" key="4">
    <source>
        <dbReference type="ARBA" id="ARBA00023136"/>
    </source>
</evidence>
<dbReference type="Gene3D" id="3.30.2030.20">
    <property type="match status" value="1"/>
</dbReference>
<keyword evidence="5" id="KW-0564">Palmitate</keyword>
<dbReference type="InterPro" id="IPR032018">
    <property type="entry name" value="LppA/LppB/LprP"/>
</dbReference>
<evidence type="ECO:0000256" key="6">
    <source>
        <dbReference type="ARBA" id="ARBA00023288"/>
    </source>
</evidence>
<dbReference type="Pfam" id="PF16708">
    <property type="entry name" value="LppA"/>
    <property type="match status" value="1"/>
</dbReference>
<comment type="subcellular location">
    <subcellularLocation>
        <location evidence="1">Cell membrane</location>
        <topology evidence="1">Lipid-anchor</topology>
    </subcellularLocation>
</comment>
<dbReference type="AlphaFoldDB" id="A0A561U1I4"/>
<dbReference type="Proteomes" id="UP000316184">
    <property type="component" value="Unassembled WGS sequence"/>
</dbReference>
<keyword evidence="2" id="KW-1003">Cell membrane</keyword>
<sequence length="171" mass="18402">MRRFATLVMGAALLAGCAAGDPDGRDMRDGLDALRQRPSLEEVTADYDRMQQELRDRLVAELGLPQFVDKGNTGESACPDFADVPGAEKRTLATWMQEGGVPEEKWAGALRIATEVGASRGFTELHVVTDRPGDHKVELHNSYGARLQLGAAANTVLSVRTGCHLLQSAKG</sequence>
<evidence type="ECO:0000256" key="2">
    <source>
        <dbReference type="ARBA" id="ARBA00022475"/>
    </source>
</evidence>
<dbReference type="EMBL" id="VIWX01000005">
    <property type="protein sequence ID" value="TWF93233.1"/>
    <property type="molecule type" value="Genomic_DNA"/>
</dbReference>
<evidence type="ECO:0000313" key="7">
    <source>
        <dbReference type="EMBL" id="TWF93233.1"/>
    </source>
</evidence>
<dbReference type="GO" id="GO:0005886">
    <property type="term" value="C:plasma membrane"/>
    <property type="evidence" value="ECO:0007669"/>
    <property type="project" value="UniProtKB-SubCell"/>
</dbReference>
<keyword evidence="8" id="KW-1185">Reference proteome</keyword>
<gene>
    <name evidence="7" type="ORF">FHU35_1573</name>
</gene>
<keyword evidence="3" id="KW-0732">Signal</keyword>
<comment type="caution">
    <text evidence="7">The sequence shown here is derived from an EMBL/GenBank/DDBJ whole genome shotgun (WGS) entry which is preliminary data.</text>
</comment>
<evidence type="ECO:0000256" key="1">
    <source>
        <dbReference type="ARBA" id="ARBA00004193"/>
    </source>
</evidence>
<evidence type="ECO:0000256" key="5">
    <source>
        <dbReference type="ARBA" id="ARBA00023139"/>
    </source>
</evidence>
<dbReference type="RefSeq" id="WP_145742853.1">
    <property type="nucleotide sequence ID" value="NZ_VIWX01000005.1"/>
</dbReference>